<dbReference type="PANTHER" id="PTHR10900:SF77">
    <property type="entry name" value="FI19380P1"/>
    <property type="match status" value="1"/>
</dbReference>
<feature type="domain" description="FAS1" evidence="2">
    <location>
        <begin position="24"/>
        <end position="186"/>
    </location>
</feature>
<dbReference type="Proteomes" id="UP000274822">
    <property type="component" value="Unassembled WGS sequence"/>
</dbReference>
<dbReference type="SUPFAM" id="SSF82153">
    <property type="entry name" value="FAS1 domain"/>
    <property type="match status" value="1"/>
</dbReference>
<gene>
    <name evidence="3" type="ORF">BC938DRAFT_479493</name>
</gene>
<organism evidence="3 4">
    <name type="scientific">Jimgerdemannia flammicorona</name>
    <dbReference type="NCBI Taxonomy" id="994334"/>
    <lineage>
        <taxon>Eukaryota</taxon>
        <taxon>Fungi</taxon>
        <taxon>Fungi incertae sedis</taxon>
        <taxon>Mucoromycota</taxon>
        <taxon>Mucoromycotina</taxon>
        <taxon>Endogonomycetes</taxon>
        <taxon>Endogonales</taxon>
        <taxon>Endogonaceae</taxon>
        <taxon>Jimgerdemannia</taxon>
    </lineage>
</organism>
<evidence type="ECO:0000256" key="1">
    <source>
        <dbReference type="SAM" id="SignalP"/>
    </source>
</evidence>
<protein>
    <submittedName>
        <fullName evidence="3">FAS1 domain-containing protein</fullName>
    </submittedName>
</protein>
<evidence type="ECO:0000259" key="2">
    <source>
        <dbReference type="PROSITE" id="PS50213"/>
    </source>
</evidence>
<dbReference type="PANTHER" id="PTHR10900">
    <property type="entry name" value="PERIOSTIN-RELATED"/>
    <property type="match status" value="1"/>
</dbReference>
<dbReference type="InterPro" id="IPR050904">
    <property type="entry name" value="Adhesion/Biosynth-related"/>
</dbReference>
<feature type="signal peptide" evidence="1">
    <location>
        <begin position="1"/>
        <end position="20"/>
    </location>
</feature>
<keyword evidence="1" id="KW-0732">Signal</keyword>
<dbReference type="AlphaFoldDB" id="A0A433QKP7"/>
<name>A0A433QKP7_9FUNG</name>
<dbReference type="Gene3D" id="2.30.180.10">
    <property type="entry name" value="FAS1 domain"/>
    <property type="match status" value="1"/>
</dbReference>
<feature type="chain" id="PRO_5019264841" evidence="1">
    <location>
        <begin position="21"/>
        <end position="202"/>
    </location>
</feature>
<keyword evidence="4" id="KW-1185">Reference proteome</keyword>
<dbReference type="EMBL" id="RBNJ01003970">
    <property type="protein sequence ID" value="RUS30363.1"/>
    <property type="molecule type" value="Genomic_DNA"/>
</dbReference>
<evidence type="ECO:0000313" key="3">
    <source>
        <dbReference type="EMBL" id="RUS30363.1"/>
    </source>
</evidence>
<sequence length="202" mass="22272">MRFLATILLFCAILVSFVHADTQPSTVVDILESDPRLSMFGEGLRLISELRTELRDETKSFTVFAPTTEAIRRAIAESPHILVEAMKGPCAMSILARILSTHILPAEILSTQIPEMSARVEQTLSTPIPEGRPRFGTLVGSEHLVISRDGTNIYVQPVGMTYPAARVVVPDIVVKNGVVDIISGVLMPTNLVKEIPEYCYRR</sequence>
<proteinExistence type="predicted"/>
<comment type="caution">
    <text evidence="3">The sequence shown here is derived from an EMBL/GenBank/DDBJ whole genome shotgun (WGS) entry which is preliminary data.</text>
</comment>
<accession>A0A433QKP7</accession>
<evidence type="ECO:0000313" key="4">
    <source>
        <dbReference type="Proteomes" id="UP000274822"/>
    </source>
</evidence>
<dbReference type="InterPro" id="IPR000782">
    <property type="entry name" value="FAS1_domain"/>
</dbReference>
<dbReference type="PROSITE" id="PS50213">
    <property type="entry name" value="FAS1"/>
    <property type="match status" value="1"/>
</dbReference>
<dbReference type="Pfam" id="PF02469">
    <property type="entry name" value="Fasciclin"/>
    <property type="match status" value="1"/>
</dbReference>
<reference evidence="3 4" key="1">
    <citation type="journal article" date="2018" name="New Phytol.">
        <title>Phylogenomics of Endogonaceae and evolution of mycorrhizas within Mucoromycota.</title>
        <authorList>
            <person name="Chang Y."/>
            <person name="Desiro A."/>
            <person name="Na H."/>
            <person name="Sandor L."/>
            <person name="Lipzen A."/>
            <person name="Clum A."/>
            <person name="Barry K."/>
            <person name="Grigoriev I.V."/>
            <person name="Martin F.M."/>
            <person name="Stajich J.E."/>
            <person name="Smith M.E."/>
            <person name="Bonito G."/>
            <person name="Spatafora J.W."/>
        </authorList>
    </citation>
    <scope>NUCLEOTIDE SEQUENCE [LARGE SCALE GENOMIC DNA]</scope>
    <source>
        <strain evidence="3 4">AD002</strain>
    </source>
</reference>
<dbReference type="InterPro" id="IPR036378">
    <property type="entry name" value="FAS1_dom_sf"/>
</dbReference>